<keyword evidence="6" id="KW-1185">Reference proteome</keyword>
<organism evidence="5 6">
    <name type="scientific">Symbiodinium natans</name>
    <dbReference type="NCBI Taxonomy" id="878477"/>
    <lineage>
        <taxon>Eukaryota</taxon>
        <taxon>Sar</taxon>
        <taxon>Alveolata</taxon>
        <taxon>Dinophyceae</taxon>
        <taxon>Suessiales</taxon>
        <taxon>Symbiodiniaceae</taxon>
        <taxon>Symbiodinium</taxon>
    </lineage>
</organism>
<keyword evidence="1" id="KW-0677">Repeat</keyword>
<protein>
    <submittedName>
        <fullName evidence="5">CETN2 protein</fullName>
    </submittedName>
</protein>
<accession>A0A812S8G7</accession>
<dbReference type="AlphaFoldDB" id="A0A812S8G7"/>
<dbReference type="InterPro" id="IPR018247">
    <property type="entry name" value="EF_Hand_1_Ca_BS"/>
</dbReference>
<keyword evidence="2" id="KW-0106">Calcium</keyword>
<dbReference type="CDD" id="cd00051">
    <property type="entry name" value="EFh"/>
    <property type="match status" value="1"/>
</dbReference>
<dbReference type="EMBL" id="CAJNDS010002419">
    <property type="protein sequence ID" value="CAE7467431.1"/>
    <property type="molecule type" value="Genomic_DNA"/>
</dbReference>
<feature type="compositionally biased region" description="Basic and acidic residues" evidence="3">
    <location>
        <begin position="188"/>
        <end position="207"/>
    </location>
</feature>
<name>A0A812S8G7_9DINO</name>
<evidence type="ECO:0000259" key="4">
    <source>
        <dbReference type="PROSITE" id="PS50222"/>
    </source>
</evidence>
<dbReference type="InterPro" id="IPR050145">
    <property type="entry name" value="Centrin_CML-like"/>
</dbReference>
<dbReference type="SMART" id="SM00054">
    <property type="entry name" value="EFh"/>
    <property type="match status" value="4"/>
</dbReference>
<comment type="caution">
    <text evidence="5">The sequence shown here is derived from an EMBL/GenBank/DDBJ whole genome shotgun (WGS) entry which is preliminary data.</text>
</comment>
<evidence type="ECO:0000313" key="6">
    <source>
        <dbReference type="Proteomes" id="UP000604046"/>
    </source>
</evidence>
<dbReference type="PANTHER" id="PTHR23050">
    <property type="entry name" value="CALCIUM BINDING PROTEIN"/>
    <property type="match status" value="1"/>
</dbReference>
<proteinExistence type="predicted"/>
<dbReference type="Pfam" id="PF13499">
    <property type="entry name" value="EF-hand_7"/>
    <property type="match status" value="1"/>
</dbReference>
<feature type="region of interest" description="Disordered" evidence="3">
    <location>
        <begin position="161"/>
        <end position="236"/>
    </location>
</feature>
<reference evidence="5" key="1">
    <citation type="submission" date="2021-02" db="EMBL/GenBank/DDBJ databases">
        <authorList>
            <person name="Dougan E. K."/>
            <person name="Rhodes N."/>
            <person name="Thang M."/>
            <person name="Chan C."/>
        </authorList>
    </citation>
    <scope>NUCLEOTIDE SEQUENCE</scope>
</reference>
<dbReference type="PROSITE" id="PS50222">
    <property type="entry name" value="EF_HAND_2"/>
    <property type="match status" value="3"/>
</dbReference>
<evidence type="ECO:0000256" key="2">
    <source>
        <dbReference type="ARBA" id="ARBA00022837"/>
    </source>
</evidence>
<gene>
    <name evidence="5" type="primary">CETN2</name>
    <name evidence="5" type="ORF">SNAT2548_LOCUS26140</name>
</gene>
<dbReference type="InterPro" id="IPR011992">
    <property type="entry name" value="EF-hand-dom_pair"/>
</dbReference>
<dbReference type="InterPro" id="IPR002048">
    <property type="entry name" value="EF_hand_dom"/>
</dbReference>
<dbReference type="Proteomes" id="UP000604046">
    <property type="component" value="Unassembled WGS sequence"/>
</dbReference>
<evidence type="ECO:0000256" key="1">
    <source>
        <dbReference type="ARBA" id="ARBA00022737"/>
    </source>
</evidence>
<dbReference type="GO" id="GO:0005509">
    <property type="term" value="F:calcium ion binding"/>
    <property type="evidence" value="ECO:0007669"/>
    <property type="project" value="InterPro"/>
</dbReference>
<feature type="domain" description="EF-hand" evidence="4">
    <location>
        <begin position="86"/>
        <end position="121"/>
    </location>
</feature>
<evidence type="ECO:0000256" key="3">
    <source>
        <dbReference type="SAM" id="MobiDB-lite"/>
    </source>
</evidence>
<dbReference type="PROSITE" id="PS00018">
    <property type="entry name" value="EF_HAND_1"/>
    <property type="match status" value="2"/>
</dbReference>
<sequence length="530" mass="61133">MGPLPGRGATWEDESPVYYLSLLSFWGPLQRRDLVPRFKSCKAESAEIKRKMRDVLHRRLRCIREKVQRQRAGLDAQKKYEHLPGKEREAVERAFFHYDADLSGYLEYDEIIPALRELGLSGSNAIEKREIMQVCRNVMTATRVQTLHLRQADSLQQVLNAQRSRMQGQPRIKLEVTKKATGPLKSPKAGDSKQARNSTERAQEKRPSGSRRSSFDSSQCSDSGESGSEDFEVGVESPEGEGMRFDFLTFAAILVPKVRQRLTELQSTTVMRYFCNFDREGTGEISVLKCLEIARCLKMDQLHMMDALKAADFAVDAEVLVDFDSFEQCVMTCREHTNRQLRQREIEILVEMQVRPDLFQECRESIPQIYEVFRRLSGEVGPTAVISASEAFLAVYELGMMPREQWQKEEIKQFLVPADSEDYVYAQTQLNFEDFLTFLRSVRTFNEEQRLAELTEHFARLDKDRNGHLDMKELNQLLEETGCCPRSRKEQEEVRQLIQSTDTDGNGVIDFGEFKELVQRIAERFASLRS</sequence>
<feature type="domain" description="EF-hand" evidence="4">
    <location>
        <begin position="489"/>
        <end position="524"/>
    </location>
</feature>
<dbReference type="Gene3D" id="1.10.238.10">
    <property type="entry name" value="EF-hand"/>
    <property type="match status" value="2"/>
</dbReference>
<dbReference type="SUPFAM" id="SSF47473">
    <property type="entry name" value="EF-hand"/>
    <property type="match status" value="2"/>
</dbReference>
<feature type="compositionally biased region" description="Low complexity" evidence="3">
    <location>
        <begin position="210"/>
        <end position="226"/>
    </location>
</feature>
<evidence type="ECO:0000313" key="5">
    <source>
        <dbReference type="EMBL" id="CAE7467431.1"/>
    </source>
</evidence>
<feature type="domain" description="EF-hand" evidence="4">
    <location>
        <begin position="449"/>
        <end position="484"/>
    </location>
</feature>
<dbReference type="OrthoDB" id="26525at2759"/>